<dbReference type="EMBL" id="CP015007">
    <property type="protein sequence ID" value="AMS45268.1"/>
    <property type="molecule type" value="Genomic_DNA"/>
</dbReference>
<organism evidence="1 3">
    <name type="scientific">Aminobacter aminovorans</name>
    <name type="common">Chelatobacter heintzii</name>
    <dbReference type="NCBI Taxonomy" id="83263"/>
    <lineage>
        <taxon>Bacteria</taxon>
        <taxon>Pseudomonadati</taxon>
        <taxon>Pseudomonadota</taxon>
        <taxon>Alphaproteobacteria</taxon>
        <taxon>Hyphomicrobiales</taxon>
        <taxon>Phyllobacteriaceae</taxon>
        <taxon>Aminobacter</taxon>
    </lineage>
</organism>
<dbReference type="KEGG" id="aak:AA2016_6373"/>
<evidence type="ECO:0000313" key="3">
    <source>
        <dbReference type="Proteomes" id="UP000075755"/>
    </source>
</evidence>
<reference evidence="2 4" key="2">
    <citation type="submission" date="2020-08" db="EMBL/GenBank/DDBJ databases">
        <title>Genomic Encyclopedia of Type Strains, Phase IV (KMG-IV): sequencing the most valuable type-strain genomes for metagenomic binning, comparative biology and taxonomic classification.</title>
        <authorList>
            <person name="Goeker M."/>
        </authorList>
    </citation>
    <scope>NUCLEOTIDE SEQUENCE [LARGE SCALE GENOMIC DNA]</scope>
    <source>
        <strain evidence="2 4">DSM 10368</strain>
    </source>
</reference>
<keyword evidence="4" id="KW-1185">Reference proteome</keyword>
<proteinExistence type="predicted"/>
<protein>
    <submittedName>
        <fullName evidence="1">Uncharacterized protein</fullName>
    </submittedName>
</protein>
<evidence type="ECO:0000313" key="2">
    <source>
        <dbReference type="EMBL" id="MBB3704967.1"/>
    </source>
</evidence>
<gene>
    <name evidence="1" type="ORF">AA2016_6373</name>
    <name evidence="2" type="ORF">FHS67_001277</name>
</gene>
<accession>A0AAC9ATW5</accession>
<dbReference type="Proteomes" id="UP000075755">
    <property type="component" value="Plasmid pAA02"/>
</dbReference>
<dbReference type="Proteomes" id="UP000577697">
    <property type="component" value="Unassembled WGS sequence"/>
</dbReference>
<sequence>MKTPQRKFVVEFKSPRRQQKARTNSIWGDTDLKALAREVEGQASDLAYSPKTEIVLGTNTVDLPPVDMDSVAETAGIVDAAQIEQLSGDDLKTNELPRRSSEHTDVDPEAVAAEALNIQAPLDTPEPLGIPEPQTISKLAAIKRSGRRQRSTSPGTLAQTAPAAVYTEPGLDEIAALDAENKRLKLLLVEHLRDQNMRLEQMLERFALS</sequence>
<evidence type="ECO:0000313" key="4">
    <source>
        <dbReference type="Proteomes" id="UP000577697"/>
    </source>
</evidence>
<name>A0AAC9ATW5_AMIAI</name>
<dbReference type="RefSeq" id="WP_067969491.1">
    <property type="nucleotide sequence ID" value="NZ_CP015007.1"/>
</dbReference>
<keyword evidence="1" id="KW-0614">Plasmid</keyword>
<dbReference type="EMBL" id="JACICB010000004">
    <property type="protein sequence ID" value="MBB3704967.1"/>
    <property type="molecule type" value="Genomic_DNA"/>
</dbReference>
<geneLocation type="plasmid" evidence="1 3">
    <name>pAA02</name>
</geneLocation>
<evidence type="ECO:0000313" key="1">
    <source>
        <dbReference type="EMBL" id="AMS45268.1"/>
    </source>
</evidence>
<dbReference type="AlphaFoldDB" id="A0AAC9ATW5"/>
<reference evidence="1 3" key="1">
    <citation type="submission" date="2016-03" db="EMBL/GenBank/DDBJ databases">
        <title>Complete genome of Aminobacter aminovorans KCTC 2477.</title>
        <authorList>
            <person name="Kim K.M."/>
        </authorList>
    </citation>
    <scope>NUCLEOTIDE SEQUENCE [LARGE SCALE GENOMIC DNA]</scope>
    <source>
        <strain evidence="1 3">KCTC 2477</strain>
        <plasmid evidence="1 3">pAA02</plasmid>
    </source>
</reference>